<dbReference type="OMA" id="NPLMNEK"/>
<dbReference type="AlphaFoldDB" id="A0A1J1H816"/>
<evidence type="ECO:0000256" key="1">
    <source>
        <dbReference type="SAM" id="Phobius"/>
    </source>
</evidence>
<keyword evidence="4" id="KW-1185">Reference proteome</keyword>
<dbReference type="RefSeq" id="XP_028534105.1">
    <property type="nucleotide sequence ID" value="XM_028677747.1"/>
</dbReference>
<dbReference type="GeneID" id="39737231"/>
<reference evidence="3 4" key="1">
    <citation type="submission" date="2015-04" db="EMBL/GenBank/DDBJ databases">
        <authorList>
            <consortium name="Pathogen Informatics"/>
        </authorList>
    </citation>
    <scope>NUCLEOTIDE SEQUENCE [LARGE SCALE GENOMIC DNA]</scope>
    <source>
        <strain evidence="3 4">SGS1</strain>
    </source>
</reference>
<feature type="domain" description="SDE2-like" evidence="2">
    <location>
        <begin position="273"/>
        <end position="368"/>
    </location>
</feature>
<accession>A0A1J1H816</accession>
<keyword evidence="1" id="KW-0472">Membrane</keyword>
<gene>
    <name evidence="3" type="ORF">PRELSG_1145300</name>
</gene>
<keyword evidence="1" id="KW-1133">Transmembrane helix</keyword>
<evidence type="ECO:0000313" key="4">
    <source>
        <dbReference type="Proteomes" id="UP000220158"/>
    </source>
</evidence>
<dbReference type="InterPro" id="IPR053822">
    <property type="entry name" value="SDE2-like_dom"/>
</dbReference>
<evidence type="ECO:0000259" key="2">
    <source>
        <dbReference type="Pfam" id="PF22782"/>
    </source>
</evidence>
<feature type="transmembrane region" description="Helical" evidence="1">
    <location>
        <begin position="38"/>
        <end position="59"/>
    </location>
</feature>
<protein>
    <recommendedName>
        <fullName evidence="2">SDE2-like domain-containing protein</fullName>
    </recommendedName>
</protein>
<dbReference type="OrthoDB" id="392591at2759"/>
<dbReference type="Pfam" id="PF22782">
    <property type="entry name" value="SDE2"/>
    <property type="match status" value="1"/>
</dbReference>
<organism evidence="3 4">
    <name type="scientific">Plasmodium relictum</name>
    <dbReference type="NCBI Taxonomy" id="85471"/>
    <lineage>
        <taxon>Eukaryota</taxon>
        <taxon>Sar</taxon>
        <taxon>Alveolata</taxon>
        <taxon>Apicomplexa</taxon>
        <taxon>Aconoidasida</taxon>
        <taxon>Haemosporida</taxon>
        <taxon>Plasmodiidae</taxon>
        <taxon>Plasmodium</taxon>
        <taxon>Plasmodium (Haemamoeba)</taxon>
    </lineage>
</organism>
<dbReference type="Proteomes" id="UP000220158">
    <property type="component" value="Chromosome 11"/>
</dbReference>
<evidence type="ECO:0000313" key="3">
    <source>
        <dbReference type="EMBL" id="CRH01104.1"/>
    </source>
</evidence>
<name>A0A1J1H816_PLARL</name>
<keyword evidence="1" id="KW-0812">Transmembrane</keyword>
<dbReference type="EMBL" id="LN835306">
    <property type="protein sequence ID" value="CRH01104.1"/>
    <property type="molecule type" value="Genomic_DNA"/>
</dbReference>
<dbReference type="VEuPathDB" id="PlasmoDB:PRELSG_1145300"/>
<dbReference type="KEGG" id="prel:PRELSG_1145300"/>
<sequence>MTSNYIIHIGNKVINKRIKIKEFLNKYERKVLEKNVNAFFYILINLLFNLSVDRFRLVINRKYIFFKNRKKIDIVFSITRKLLILNKIDIKEKITNLIENKKSCISNNEIYENELYEEVNTKRNIFSNTLVDNIYKEYRKHNAKNEKDYHNNKSEILRNNQEKIFDKKLFYENCAFENKSNYLNYYENFKNDYIDKISFSSNLHNYKDVKNKINEFKIKSNEEYHKNKNILEQKIGSNKYDKKNIILIKKEKKGSINIFDEFLDIYLLFRLIGGKGGFGANLRVKKKKKKKKSNVDSSRSLKGSRILVDRIIETSEILLKKKEKEKILIDKLNSSFIINETDENDNILKKHIVNDEINENSNHKEENFIKDIQKKEIRDIIANGIIQEKKQKKISKKKIDKNMKSSKSSNLKSIENLYNFL</sequence>
<proteinExistence type="predicted"/>